<dbReference type="GO" id="GO:0006817">
    <property type="term" value="P:phosphate ion transport"/>
    <property type="evidence" value="ECO:0007669"/>
    <property type="project" value="UniProtKB-KW"/>
</dbReference>
<dbReference type="RefSeq" id="WP_140927600.1">
    <property type="nucleotide sequence ID" value="NZ_VFSU01000019.1"/>
</dbReference>
<feature type="transmembrane region" description="Helical" evidence="5">
    <location>
        <begin position="432"/>
        <end position="456"/>
    </location>
</feature>
<evidence type="ECO:0000259" key="7">
    <source>
        <dbReference type="PROSITE" id="PS50928"/>
    </source>
</evidence>
<evidence type="ECO:0000256" key="2">
    <source>
        <dbReference type="ARBA" id="ARBA00022692"/>
    </source>
</evidence>
<comment type="caution">
    <text evidence="8">The sequence shown here is derived from an EMBL/GenBank/DDBJ whole genome shotgun (WGS) entry which is preliminary data.</text>
</comment>
<evidence type="ECO:0000256" key="5">
    <source>
        <dbReference type="RuleBase" id="RU363032"/>
    </source>
</evidence>
<feature type="transmembrane region" description="Helical" evidence="5">
    <location>
        <begin position="170"/>
        <end position="191"/>
    </location>
</feature>
<dbReference type="EMBL" id="VFSU01000019">
    <property type="protein sequence ID" value="TPE62175.1"/>
    <property type="molecule type" value="Genomic_DNA"/>
</dbReference>
<evidence type="ECO:0000313" key="9">
    <source>
        <dbReference type="Proteomes" id="UP000319897"/>
    </source>
</evidence>
<organism evidence="8 9">
    <name type="scientific">Sandaracinobacter neustonicus</name>
    <dbReference type="NCBI Taxonomy" id="1715348"/>
    <lineage>
        <taxon>Bacteria</taxon>
        <taxon>Pseudomonadati</taxon>
        <taxon>Pseudomonadota</taxon>
        <taxon>Alphaproteobacteria</taxon>
        <taxon>Sphingomonadales</taxon>
        <taxon>Sphingosinicellaceae</taxon>
        <taxon>Sandaracinobacter</taxon>
    </lineage>
</organism>
<feature type="transmembrane region" description="Helical" evidence="5">
    <location>
        <begin position="315"/>
        <end position="335"/>
    </location>
</feature>
<dbReference type="Gene3D" id="1.10.3720.10">
    <property type="entry name" value="MetI-like"/>
    <property type="match status" value="1"/>
</dbReference>
<dbReference type="SUPFAM" id="SSF161098">
    <property type="entry name" value="MetI-like"/>
    <property type="match status" value="1"/>
</dbReference>
<gene>
    <name evidence="8" type="primary">pstC</name>
    <name evidence="8" type="ORF">FJQ54_06490</name>
</gene>
<dbReference type="AlphaFoldDB" id="A0A501XP03"/>
<keyword evidence="6" id="KW-1003">Cell membrane</keyword>
<dbReference type="Pfam" id="PF12501">
    <property type="entry name" value="DUF3708"/>
    <property type="match status" value="1"/>
</dbReference>
<keyword evidence="3 5" id="KW-1133">Transmembrane helix</keyword>
<feature type="transmembrane region" description="Helical" evidence="5">
    <location>
        <begin position="130"/>
        <end position="150"/>
    </location>
</feature>
<dbReference type="InterPro" id="IPR022182">
    <property type="entry name" value="PstC_N"/>
</dbReference>
<dbReference type="OrthoDB" id="9785113at2"/>
<keyword evidence="5" id="KW-0813">Transport</keyword>
<feature type="transmembrane region" description="Helical" evidence="5">
    <location>
        <begin position="280"/>
        <end position="303"/>
    </location>
</feature>
<dbReference type="InterPro" id="IPR000515">
    <property type="entry name" value="MetI-like"/>
</dbReference>
<dbReference type="PANTHER" id="PTHR42727:SF1">
    <property type="entry name" value="PHOSPHATE TRANSPORT SYSTEM PERMEASE"/>
    <property type="match status" value="1"/>
</dbReference>
<comment type="similarity">
    <text evidence="6">Belongs to the binding-protein-dependent transport system permease family. CysTW subfamily.</text>
</comment>
<name>A0A501XP03_9SPHN</name>
<evidence type="ECO:0000256" key="6">
    <source>
        <dbReference type="RuleBase" id="RU363054"/>
    </source>
</evidence>
<keyword evidence="4 5" id="KW-0472">Membrane</keyword>
<feature type="transmembrane region" description="Helical" evidence="5">
    <location>
        <begin position="364"/>
        <end position="385"/>
    </location>
</feature>
<accession>A0A501XP03</accession>
<dbReference type="InterPro" id="IPR035906">
    <property type="entry name" value="MetI-like_sf"/>
</dbReference>
<sequence length="464" mass="48165">MTIGVGFLLVLALGLLAGWLGYRRGLGFVATHSTEVGAVHSRPGYHAAYVAVLALLPALLLLTIGAVMGPGLVSREVLASVPAGAVGPSDLEQAAFLSEVRGLVSGSYAAAFNPQAESAAAVWKAASLRYGLIFGLGALALGGVGAFWGWTRLRPDFRARTRVEKLTMGLLVLASLVAILTTFGIVASLVFESFRFFQMVSPAEFLFGTKWSPQTAMRADQVGSSGAFGAVPLFWGTVFIGAIIAMVVAIPLGLMTAIYLTQYAAPGFRRWAKPMLEVLAGVPTVVYGFFAALVVAPAVRNFAVSIGISDASSESALAAGLVMGVMIIPFVSSMADDALTAVPRAMRDGSLAMGATPSETIRKVLIPAALPGIVGGVLLAVSRAIGETMIVVMAAGLAANLTANPFNSVTTVTAQIVALLTGDQEFDSAKTLSAFALGLVLFLVTLALNIYALAVVKKYREAYD</sequence>
<dbReference type="InterPro" id="IPR011864">
    <property type="entry name" value="Phosphate_PstC"/>
</dbReference>
<protein>
    <recommendedName>
        <fullName evidence="6">Phosphate transport system permease protein</fullName>
    </recommendedName>
</protein>
<evidence type="ECO:0000256" key="4">
    <source>
        <dbReference type="ARBA" id="ARBA00023136"/>
    </source>
</evidence>
<keyword evidence="6" id="KW-0592">Phosphate transport</keyword>
<feature type="transmembrane region" description="Helical" evidence="5">
    <location>
        <begin position="233"/>
        <end position="260"/>
    </location>
</feature>
<keyword evidence="9" id="KW-1185">Reference proteome</keyword>
<dbReference type="Pfam" id="PF00528">
    <property type="entry name" value="BPD_transp_1"/>
    <property type="match status" value="1"/>
</dbReference>
<evidence type="ECO:0000256" key="1">
    <source>
        <dbReference type="ARBA" id="ARBA00004651"/>
    </source>
</evidence>
<dbReference type="Proteomes" id="UP000319897">
    <property type="component" value="Unassembled WGS sequence"/>
</dbReference>
<comment type="function">
    <text evidence="6">Part of the binding-protein-dependent transport system for phosphate; probably responsible for the translocation of the substrate across the membrane.</text>
</comment>
<reference evidence="8 9" key="1">
    <citation type="submission" date="2019-06" db="EMBL/GenBank/DDBJ databases">
        <authorList>
            <person name="Lee I."/>
            <person name="Jang G.I."/>
            <person name="Hwang C.Y."/>
        </authorList>
    </citation>
    <scope>NUCLEOTIDE SEQUENCE [LARGE SCALE GENOMIC DNA]</scope>
    <source>
        <strain evidence="8 9">PAMC 28131</strain>
    </source>
</reference>
<dbReference type="PROSITE" id="PS50928">
    <property type="entry name" value="ABC_TM1"/>
    <property type="match status" value="1"/>
</dbReference>
<feature type="transmembrane region" description="Helical" evidence="5">
    <location>
        <begin position="47"/>
        <end position="68"/>
    </location>
</feature>
<dbReference type="CDD" id="cd06261">
    <property type="entry name" value="TM_PBP2"/>
    <property type="match status" value="1"/>
</dbReference>
<dbReference type="GO" id="GO:0005886">
    <property type="term" value="C:plasma membrane"/>
    <property type="evidence" value="ECO:0007669"/>
    <property type="project" value="UniProtKB-SubCell"/>
</dbReference>
<feature type="domain" description="ABC transmembrane type-1" evidence="7">
    <location>
        <begin position="235"/>
        <end position="452"/>
    </location>
</feature>
<comment type="subcellular location">
    <subcellularLocation>
        <location evidence="6">Cell inner membrane</location>
        <topology evidence="6">Multi-pass membrane protein</topology>
    </subcellularLocation>
    <subcellularLocation>
        <location evidence="1 5">Cell membrane</location>
        <topology evidence="1 5">Multi-pass membrane protein</topology>
    </subcellularLocation>
</comment>
<keyword evidence="6" id="KW-0997">Cell inner membrane</keyword>
<dbReference type="NCBIfam" id="TIGR02138">
    <property type="entry name" value="phosphate_pstC"/>
    <property type="match status" value="1"/>
</dbReference>
<dbReference type="PANTHER" id="PTHR42727">
    <property type="entry name" value="PHOSPHATE TRANSPORT SYSTEM PERMEASE PROTEIN"/>
    <property type="match status" value="1"/>
</dbReference>
<keyword evidence="2 5" id="KW-0812">Transmembrane</keyword>
<evidence type="ECO:0000313" key="8">
    <source>
        <dbReference type="EMBL" id="TPE62175.1"/>
    </source>
</evidence>
<dbReference type="GO" id="GO:0005315">
    <property type="term" value="F:phosphate transmembrane transporter activity"/>
    <property type="evidence" value="ECO:0007669"/>
    <property type="project" value="InterPro"/>
</dbReference>
<evidence type="ECO:0000256" key="3">
    <source>
        <dbReference type="ARBA" id="ARBA00022989"/>
    </source>
</evidence>
<proteinExistence type="inferred from homology"/>